<reference evidence="3 4" key="1">
    <citation type="journal article" date="2016" name="Environ. Microbiol.">
        <title>New Methyloceanibacter diversity from North Sea sediments includes methanotroph containing solely the soluble methane monooxygenase.</title>
        <authorList>
            <person name="Vekeman B."/>
            <person name="Kerckhof F.M."/>
            <person name="Cremers G."/>
            <person name="de Vos P."/>
            <person name="Vandamme P."/>
            <person name="Boon N."/>
            <person name="Op den Camp H.J."/>
            <person name="Heylen K."/>
        </authorList>
    </citation>
    <scope>NUCLEOTIDE SEQUENCE [LARGE SCALE GENOMIC DNA]</scope>
    <source>
        <strain evidence="3 4">R-67177</strain>
    </source>
</reference>
<dbReference type="InterPro" id="IPR050639">
    <property type="entry name" value="SSR_resolvase"/>
</dbReference>
<dbReference type="Gene3D" id="3.90.1750.20">
    <property type="entry name" value="Putative Large Serine Recombinase, Chain B, Domain 2"/>
    <property type="match status" value="1"/>
</dbReference>
<keyword evidence="4" id="KW-1185">Reference proteome</keyword>
<name>A0A1E3WCT3_9HYPH</name>
<dbReference type="RefSeq" id="WP_069623182.1">
    <property type="nucleotide sequence ID" value="NZ_LPWD01000079.1"/>
</dbReference>
<dbReference type="Gene3D" id="3.40.50.1390">
    <property type="entry name" value="Resolvase, N-terminal catalytic domain"/>
    <property type="match status" value="1"/>
</dbReference>
<dbReference type="CDD" id="cd03768">
    <property type="entry name" value="SR_ResInv"/>
    <property type="match status" value="1"/>
</dbReference>
<dbReference type="PANTHER" id="PTHR30461:SF23">
    <property type="entry name" value="DNA RECOMBINASE-RELATED"/>
    <property type="match status" value="1"/>
</dbReference>
<feature type="domain" description="Recombinase" evidence="2">
    <location>
        <begin position="173"/>
        <end position="288"/>
    </location>
</feature>
<evidence type="ECO:0000259" key="2">
    <source>
        <dbReference type="PROSITE" id="PS51737"/>
    </source>
</evidence>
<dbReference type="PROSITE" id="PS51737">
    <property type="entry name" value="RECOMBINASE_DNA_BIND"/>
    <property type="match status" value="1"/>
</dbReference>
<dbReference type="GO" id="GO:0000150">
    <property type="term" value="F:DNA strand exchange activity"/>
    <property type="evidence" value="ECO:0007669"/>
    <property type="project" value="InterPro"/>
</dbReference>
<dbReference type="OrthoDB" id="7475655at2"/>
<dbReference type="InterPro" id="IPR011109">
    <property type="entry name" value="DNA_bind_recombinase_dom"/>
</dbReference>
<dbReference type="Proteomes" id="UP000095042">
    <property type="component" value="Unassembled WGS sequence"/>
</dbReference>
<evidence type="ECO:0000313" key="4">
    <source>
        <dbReference type="Proteomes" id="UP000095042"/>
    </source>
</evidence>
<accession>A0A1E3WCT3</accession>
<sequence>MRKEPATRRKRVACAVYTRKSTDEGLEQEFNTLHAQREACEAFIASQRHEGWQALTAHYDDGGYSGGTMDRPALKRLLDDIAAGKIDIVVVYKIDRLTRSLFDFAKIVEIFEAKAVSFVSVTQAFNTTTSMGRLTLNVLLSFAQFEREVTSERIRDKIAASKQKGMWMGGAVPLGYDAIDRKLKVNAEEAKTVRLLFTLYLKLGSVRALHAECHRLGLKTKERTLLDGRRIGGKPVSHGHLYLILSNRLYIGRIPHKGRSYEGEHEAIIDPETWEKVQAQLATNAGRQRGRTSSKHPSLLAGLLFTAEGVPFTPSHAVNHGRRYRYYIERSLLKPGAATERKTSSPANYESEDGLQARGWRLPAHEIEKLVLTRLCGFLRDRGALLKALPLKHKSPDAVSAIFARAQKLAEMCDAGSVADQVEIVAAHVQRIIVAQDRIAIEVDRTALAARLFNKDAVPASEVRKRGAITVDVPVKFRRRGVEAKLVVLDRKHPAAEPDAALVKTLARAHVWFGQIVRGEADGIGAIARAERLDRAYVTRMICLAFLAPEITKAALEGRQPTGLTAKRLIRSALKMPLLWTDQVDMFRC</sequence>
<dbReference type="InterPro" id="IPR006119">
    <property type="entry name" value="Resolv_N"/>
</dbReference>
<dbReference type="Pfam" id="PF00239">
    <property type="entry name" value="Resolvase"/>
    <property type="match status" value="1"/>
</dbReference>
<feature type="domain" description="Resolvase/invertase-type recombinase catalytic" evidence="1">
    <location>
        <begin position="13"/>
        <end position="165"/>
    </location>
</feature>
<dbReference type="EMBL" id="LPWD01000079">
    <property type="protein sequence ID" value="ODS03608.1"/>
    <property type="molecule type" value="Genomic_DNA"/>
</dbReference>
<protein>
    <recommendedName>
        <fullName evidence="5">Resolvase</fullName>
    </recommendedName>
</protein>
<dbReference type="Pfam" id="PF07508">
    <property type="entry name" value="Recombinase"/>
    <property type="match status" value="1"/>
</dbReference>
<dbReference type="AlphaFoldDB" id="A0A1E3WCT3"/>
<proteinExistence type="predicted"/>
<evidence type="ECO:0000259" key="1">
    <source>
        <dbReference type="PROSITE" id="PS51736"/>
    </source>
</evidence>
<dbReference type="InterPro" id="IPR036162">
    <property type="entry name" value="Resolvase-like_N_sf"/>
</dbReference>
<gene>
    <name evidence="3" type="ORF">AUC71_00650</name>
</gene>
<dbReference type="InterPro" id="IPR038109">
    <property type="entry name" value="DNA_bind_recomb_sf"/>
</dbReference>
<evidence type="ECO:0008006" key="5">
    <source>
        <dbReference type="Google" id="ProtNLM"/>
    </source>
</evidence>
<dbReference type="PROSITE" id="PS51736">
    <property type="entry name" value="RECOMBINASES_3"/>
    <property type="match status" value="1"/>
</dbReference>
<dbReference type="SUPFAM" id="SSF53041">
    <property type="entry name" value="Resolvase-like"/>
    <property type="match status" value="1"/>
</dbReference>
<dbReference type="SMART" id="SM00857">
    <property type="entry name" value="Resolvase"/>
    <property type="match status" value="1"/>
</dbReference>
<organism evidence="3 4">
    <name type="scientific">Methyloceanibacter marginalis</name>
    <dbReference type="NCBI Taxonomy" id="1774971"/>
    <lineage>
        <taxon>Bacteria</taxon>
        <taxon>Pseudomonadati</taxon>
        <taxon>Pseudomonadota</taxon>
        <taxon>Alphaproteobacteria</taxon>
        <taxon>Hyphomicrobiales</taxon>
        <taxon>Hyphomicrobiaceae</taxon>
        <taxon>Methyloceanibacter</taxon>
    </lineage>
</organism>
<dbReference type="GO" id="GO:0003677">
    <property type="term" value="F:DNA binding"/>
    <property type="evidence" value="ECO:0007669"/>
    <property type="project" value="InterPro"/>
</dbReference>
<dbReference type="PANTHER" id="PTHR30461">
    <property type="entry name" value="DNA-INVERTASE FROM LAMBDOID PROPHAGE"/>
    <property type="match status" value="1"/>
</dbReference>
<evidence type="ECO:0000313" key="3">
    <source>
        <dbReference type="EMBL" id="ODS03608.1"/>
    </source>
</evidence>
<comment type="caution">
    <text evidence="3">The sequence shown here is derived from an EMBL/GenBank/DDBJ whole genome shotgun (WGS) entry which is preliminary data.</text>
</comment>